<evidence type="ECO:0000256" key="1">
    <source>
        <dbReference type="SAM" id="SignalP"/>
    </source>
</evidence>
<evidence type="ECO:0000313" key="4">
    <source>
        <dbReference type="Proteomes" id="UP001299012"/>
    </source>
</evidence>
<dbReference type="CDD" id="cd00161">
    <property type="entry name" value="beta-trefoil_Ricin-like"/>
    <property type="match status" value="1"/>
</dbReference>
<dbReference type="RefSeq" id="WP_059252682.1">
    <property type="nucleotide sequence ID" value="NZ_JAKKZF010000241.1"/>
</dbReference>
<dbReference type="EMBL" id="JAKKZF010000241">
    <property type="protein sequence ID" value="MCG0068648.1"/>
    <property type="molecule type" value="Genomic_DNA"/>
</dbReference>
<evidence type="ECO:0000313" key="3">
    <source>
        <dbReference type="EMBL" id="MCG0068648.1"/>
    </source>
</evidence>
<comment type="caution">
    <text evidence="3">The sequence shown here is derived from an EMBL/GenBank/DDBJ whole genome shotgun (WGS) entry which is preliminary data.</text>
</comment>
<accession>A0ABS9JT07</accession>
<feature type="domain" description="Ricin B lectin" evidence="2">
    <location>
        <begin position="38"/>
        <end position="153"/>
    </location>
</feature>
<dbReference type="SUPFAM" id="SSF50370">
    <property type="entry name" value="Ricin B-like lectins"/>
    <property type="match status" value="1"/>
</dbReference>
<dbReference type="PROSITE" id="PS50231">
    <property type="entry name" value="RICIN_B_LECTIN"/>
    <property type="match status" value="1"/>
</dbReference>
<proteinExistence type="predicted"/>
<keyword evidence="4" id="KW-1185">Reference proteome</keyword>
<reference evidence="3 4" key="1">
    <citation type="submission" date="2022-01" db="EMBL/GenBank/DDBJ databases">
        <title>Draft Genome Sequences of Seven Type Strains of the Genus Streptomyces.</title>
        <authorList>
            <person name="Aziz S."/>
            <person name="Coretto E."/>
            <person name="Chronakova A."/>
            <person name="Sproer C."/>
            <person name="Huber K."/>
            <person name="Nouioui I."/>
            <person name="Gross H."/>
        </authorList>
    </citation>
    <scope>NUCLEOTIDE SEQUENCE [LARGE SCALE GENOMIC DNA]</scope>
    <source>
        <strain evidence="3 4">DSM 41685</strain>
    </source>
</reference>
<feature type="chain" id="PRO_5045207698" evidence="1">
    <location>
        <begin position="28"/>
        <end position="169"/>
    </location>
</feature>
<keyword evidence="1" id="KW-0732">Signal</keyword>
<organism evidence="3 4">
    <name type="scientific">Streptomyces tricolor</name>
    <dbReference type="NCBI Taxonomy" id="68277"/>
    <lineage>
        <taxon>Bacteria</taxon>
        <taxon>Bacillati</taxon>
        <taxon>Actinomycetota</taxon>
        <taxon>Actinomycetes</taxon>
        <taxon>Kitasatosporales</taxon>
        <taxon>Streptomycetaceae</taxon>
        <taxon>Streptomyces</taxon>
        <taxon>Streptomyces violaceoruber group</taxon>
    </lineage>
</organism>
<sequence>MRKAATSFVLAAVTAGTVTAVATPAGAASQAGNPYAHTRLERVWANNVCLSMGGSTKNNARLVVGKCSRNDKTQRWTLKRLQSGGSVFTIRNDKSGKCLALDSASRVVQYTCKPSSKNHQWWLASSHIVNVAKNKSLASNSTRAGSKPYLEKTDWNGRAGRVRQEWGLS</sequence>
<gene>
    <name evidence="3" type="ORF">L0F81_36195</name>
</gene>
<dbReference type="InterPro" id="IPR000772">
    <property type="entry name" value="Ricin_B_lectin"/>
</dbReference>
<name>A0ABS9JT07_9ACTN</name>
<dbReference type="Gene3D" id="2.80.10.50">
    <property type="match status" value="1"/>
</dbReference>
<protein>
    <submittedName>
        <fullName evidence="3">RICIN domain-containing protein</fullName>
    </submittedName>
</protein>
<dbReference type="Pfam" id="PF00652">
    <property type="entry name" value="Ricin_B_lectin"/>
    <property type="match status" value="1"/>
</dbReference>
<feature type="signal peptide" evidence="1">
    <location>
        <begin position="1"/>
        <end position="27"/>
    </location>
</feature>
<dbReference type="Proteomes" id="UP001299012">
    <property type="component" value="Unassembled WGS sequence"/>
</dbReference>
<evidence type="ECO:0000259" key="2">
    <source>
        <dbReference type="Pfam" id="PF00652"/>
    </source>
</evidence>
<dbReference type="InterPro" id="IPR035992">
    <property type="entry name" value="Ricin_B-like_lectins"/>
</dbReference>